<dbReference type="InterPro" id="IPR036818">
    <property type="entry name" value="AIDA_N_sf"/>
</dbReference>
<dbReference type="Pfam" id="PF08910">
    <property type="entry name" value="Aida_N"/>
    <property type="match status" value="2"/>
</dbReference>
<sequence>MTDLGSHDEVISEWHKAFKRATDFDLWGQPVEAIDGYQRFMISHDAWFCIIYFRLSKQLQQFSSPDSTEFTDEQKKIFGKIAICLDLRCKALQNVGIIEGISLDDLKKIGTTLKNVLSQRCKDFPVDVTAAQLQVQTFNNSQYSQAQDADEGVKGKGSLLPRVLPYGGLPTLTVRIEKIALKEATQFIDPYITVTVKDQHGNDLTALQDTPTAHYKESGYIIFNVNVHIQKVIDSFPPGFGIFFEFKHYKPKKKIVSTKCWAVLEKDEIKEGPVVLEL</sequence>
<evidence type="ECO:0000256" key="1">
    <source>
        <dbReference type="ARBA" id="ARBA00007205"/>
    </source>
</evidence>
<dbReference type="InterPro" id="IPR025939">
    <property type="entry name" value="Aida_C"/>
</dbReference>
<dbReference type="EMBL" id="JARBDR010000657">
    <property type="protein sequence ID" value="KAJ8308610.1"/>
    <property type="molecule type" value="Genomic_DNA"/>
</dbReference>
<dbReference type="InterPro" id="IPR023421">
    <property type="entry name" value="AIDA_N"/>
</dbReference>
<gene>
    <name evidence="4" type="ORF">KUTeg_013484</name>
</gene>
<dbReference type="Gene3D" id="2.60.40.150">
    <property type="entry name" value="C2 domain"/>
    <property type="match status" value="1"/>
</dbReference>
<dbReference type="InterPro" id="IPR035892">
    <property type="entry name" value="C2_domain_sf"/>
</dbReference>
<evidence type="ECO:0000256" key="2">
    <source>
        <dbReference type="ARBA" id="ARBA00022473"/>
    </source>
</evidence>
<comment type="similarity">
    <text evidence="1">Belongs to the AIDA family.</text>
</comment>
<evidence type="ECO:0000259" key="3">
    <source>
        <dbReference type="PROSITE" id="PS51911"/>
    </source>
</evidence>
<dbReference type="PANTHER" id="PTHR28654">
    <property type="entry name" value="AXIN INTERACTOR, DORSALIZATION-ASSOCIATED PROTEIN"/>
    <property type="match status" value="1"/>
</dbReference>
<accession>A0ABQ9EYZ2</accession>
<organism evidence="4 5">
    <name type="scientific">Tegillarca granosa</name>
    <name type="common">Malaysian cockle</name>
    <name type="synonym">Anadara granosa</name>
    <dbReference type="NCBI Taxonomy" id="220873"/>
    <lineage>
        <taxon>Eukaryota</taxon>
        <taxon>Metazoa</taxon>
        <taxon>Spiralia</taxon>
        <taxon>Lophotrochozoa</taxon>
        <taxon>Mollusca</taxon>
        <taxon>Bivalvia</taxon>
        <taxon>Autobranchia</taxon>
        <taxon>Pteriomorphia</taxon>
        <taxon>Arcoida</taxon>
        <taxon>Arcoidea</taxon>
        <taxon>Arcidae</taxon>
        <taxon>Tegillarca</taxon>
    </lineage>
</organism>
<evidence type="ECO:0000313" key="5">
    <source>
        <dbReference type="Proteomes" id="UP001217089"/>
    </source>
</evidence>
<dbReference type="Proteomes" id="UP001217089">
    <property type="component" value="Unassembled WGS sequence"/>
</dbReference>
<reference evidence="4 5" key="1">
    <citation type="submission" date="2022-12" db="EMBL/GenBank/DDBJ databases">
        <title>Chromosome-level genome of Tegillarca granosa.</title>
        <authorList>
            <person name="Kim J."/>
        </authorList>
    </citation>
    <scope>NUCLEOTIDE SEQUENCE [LARGE SCALE GENOMIC DNA]</scope>
    <source>
        <strain evidence="4">Teg-2019</strain>
        <tissue evidence="4">Adductor muscle</tissue>
    </source>
</reference>
<evidence type="ECO:0000313" key="4">
    <source>
        <dbReference type="EMBL" id="KAJ8308610.1"/>
    </source>
</evidence>
<keyword evidence="5" id="KW-1185">Reference proteome</keyword>
<name>A0ABQ9EYZ2_TEGGR</name>
<keyword evidence="2" id="KW-0217">Developmental protein</keyword>
<dbReference type="PROSITE" id="PS51911">
    <property type="entry name" value="C2_AIDA"/>
    <property type="match status" value="1"/>
</dbReference>
<protein>
    <recommendedName>
        <fullName evidence="3">C2 Aida-type domain-containing protein</fullName>
    </recommendedName>
</protein>
<dbReference type="SUPFAM" id="SSF109779">
    <property type="entry name" value="Domain from hypothetical 2610208m17rik protein"/>
    <property type="match status" value="1"/>
</dbReference>
<dbReference type="Gene3D" id="1.20.120.360">
    <property type="entry name" value="Axin interactor, dorsalization-associated protein, N-terminal domain"/>
    <property type="match status" value="1"/>
</dbReference>
<dbReference type="Pfam" id="PF14186">
    <property type="entry name" value="Aida_C2"/>
    <property type="match status" value="1"/>
</dbReference>
<comment type="caution">
    <text evidence="4">The sequence shown here is derived from an EMBL/GenBank/DDBJ whole genome shotgun (WGS) entry which is preliminary data.</text>
</comment>
<feature type="domain" description="C2 Aida-type" evidence="3">
    <location>
        <begin position="160"/>
        <end position="278"/>
    </location>
</feature>
<dbReference type="PANTHER" id="PTHR28654:SF1">
    <property type="entry name" value="AXIN INTERACTOR, DORSALIZATION-ASSOCIATED PROTEIN"/>
    <property type="match status" value="1"/>
</dbReference>
<proteinExistence type="inferred from homology"/>